<dbReference type="InterPro" id="IPR002820">
    <property type="entry name" value="Mopterin_CF_biosynth-C_dom"/>
</dbReference>
<dbReference type="SUPFAM" id="SSF55040">
    <property type="entry name" value="Molybdenum cofactor biosynthesis protein C, MoaC"/>
    <property type="match status" value="1"/>
</dbReference>
<evidence type="ECO:0000313" key="9">
    <source>
        <dbReference type="EMBL" id="NHO53940.1"/>
    </source>
</evidence>
<reference evidence="9" key="1">
    <citation type="submission" date="2019-11" db="EMBL/GenBank/DDBJ databases">
        <title>Description of new Acetobacter species.</title>
        <authorList>
            <person name="Cleenwerck I."/>
            <person name="Sombolestani A.S."/>
        </authorList>
    </citation>
    <scope>NUCLEOTIDE SEQUENCE</scope>
    <source>
        <strain evidence="9">LMG 1626</strain>
    </source>
</reference>
<feature type="active site" evidence="7">
    <location>
        <position position="138"/>
    </location>
</feature>
<evidence type="ECO:0000256" key="1">
    <source>
        <dbReference type="ARBA" id="ARBA00001637"/>
    </source>
</evidence>
<keyword evidence="4 7" id="KW-0501">Molybdenum cofactor biosynthesis</keyword>
<dbReference type="HAMAP" id="MF_01224_B">
    <property type="entry name" value="MoaC_B"/>
    <property type="match status" value="1"/>
</dbReference>
<comment type="function">
    <text evidence="6 7">Catalyzes the conversion of (8S)-3',8-cyclo-7,8-dihydroguanosine 5'-triphosphate to cyclic pyranopterin monophosphate (cPMP).</text>
</comment>
<dbReference type="InterPro" id="IPR036522">
    <property type="entry name" value="MoaC_sf"/>
</dbReference>
<comment type="subunit">
    <text evidence="7">Homohexamer; trimer of dimers.</text>
</comment>
<dbReference type="GO" id="GO:0061799">
    <property type="term" value="F:cyclic pyranopterin monophosphate synthase activity"/>
    <property type="evidence" value="ECO:0007669"/>
    <property type="project" value="UniProtKB-UniRule"/>
</dbReference>
<gene>
    <name evidence="7 9" type="primary">moaC</name>
    <name evidence="9" type="ORF">GOB87_08215</name>
</gene>
<name>A0A967B711_9PROT</name>
<evidence type="ECO:0000259" key="8">
    <source>
        <dbReference type="Pfam" id="PF01967"/>
    </source>
</evidence>
<organism evidence="9 10">
    <name type="scientific">Acetobacter estunensis</name>
    <dbReference type="NCBI Taxonomy" id="104097"/>
    <lineage>
        <taxon>Bacteria</taxon>
        <taxon>Pseudomonadati</taxon>
        <taxon>Pseudomonadota</taxon>
        <taxon>Alphaproteobacteria</taxon>
        <taxon>Acetobacterales</taxon>
        <taxon>Acetobacteraceae</taxon>
        <taxon>Acetobacter</taxon>
    </lineage>
</organism>
<feature type="binding site" evidence="7">
    <location>
        <begin position="123"/>
        <end position="124"/>
    </location>
    <ligand>
        <name>substrate</name>
    </ligand>
</feature>
<dbReference type="InterPro" id="IPR023045">
    <property type="entry name" value="MoaC"/>
</dbReference>
<comment type="similarity">
    <text evidence="7">Belongs to the MoaC family.</text>
</comment>
<dbReference type="NCBIfam" id="TIGR00581">
    <property type="entry name" value="moaC"/>
    <property type="match status" value="1"/>
</dbReference>
<evidence type="ECO:0000313" key="10">
    <source>
        <dbReference type="Proteomes" id="UP000597459"/>
    </source>
</evidence>
<dbReference type="EMBL" id="WOTH01000013">
    <property type="protein sequence ID" value="NHO53940.1"/>
    <property type="molecule type" value="Genomic_DNA"/>
</dbReference>
<sequence>MTAVQTGQPIENADGFTHLDAQGRAVMVDVSAKADTARVAVARGRIDMAAFVIERITRGDMPKGDVLATARIAGIMAGKKTSDLIPLCHPIALTSLVVTIESDTEGFVIEATAKTTGPTGVEMEALTAVSVCALTLYDMCKALDREMRIGGICLVSKTGGRSGAFEAPAAHK</sequence>
<dbReference type="RefSeq" id="WP_166315060.1">
    <property type="nucleotide sequence ID" value="NZ_WOTH01000013.1"/>
</dbReference>
<evidence type="ECO:0000256" key="4">
    <source>
        <dbReference type="ARBA" id="ARBA00023150"/>
    </source>
</evidence>
<dbReference type="Pfam" id="PF01967">
    <property type="entry name" value="MoaC"/>
    <property type="match status" value="1"/>
</dbReference>
<evidence type="ECO:0000256" key="3">
    <source>
        <dbReference type="ARBA" id="ARBA00012575"/>
    </source>
</evidence>
<dbReference type="GO" id="GO:0006777">
    <property type="term" value="P:Mo-molybdopterin cofactor biosynthetic process"/>
    <property type="evidence" value="ECO:0007669"/>
    <property type="project" value="UniProtKB-UniRule"/>
</dbReference>
<dbReference type="EC" id="4.6.1.17" evidence="3 7"/>
<feature type="binding site" evidence="7">
    <location>
        <begin position="87"/>
        <end position="89"/>
    </location>
    <ligand>
        <name>substrate</name>
    </ligand>
</feature>
<dbReference type="InterPro" id="IPR047594">
    <property type="entry name" value="MoaC_bact/euk"/>
</dbReference>
<evidence type="ECO:0000256" key="7">
    <source>
        <dbReference type="HAMAP-Rule" id="MF_01224"/>
    </source>
</evidence>
<dbReference type="Proteomes" id="UP000597459">
    <property type="component" value="Unassembled WGS sequence"/>
</dbReference>
<dbReference type="PANTHER" id="PTHR22960:SF29">
    <property type="entry name" value="CYCLIC PYRANOPTERIN MONOPHOSPHATE SYNTHASE"/>
    <property type="match status" value="1"/>
</dbReference>
<evidence type="ECO:0000256" key="6">
    <source>
        <dbReference type="ARBA" id="ARBA00055087"/>
    </source>
</evidence>
<dbReference type="PANTHER" id="PTHR22960">
    <property type="entry name" value="MOLYBDOPTERIN COFACTOR SYNTHESIS PROTEIN A"/>
    <property type="match status" value="1"/>
</dbReference>
<dbReference type="AlphaFoldDB" id="A0A967B711"/>
<keyword evidence="10" id="KW-1185">Reference proteome</keyword>
<feature type="domain" description="Molybdopterin cofactor biosynthesis C (MoaC)" evidence="8">
    <location>
        <begin position="27"/>
        <end position="160"/>
    </location>
</feature>
<comment type="catalytic activity">
    <reaction evidence="1 7">
        <text>(8S)-3',8-cyclo-7,8-dihydroguanosine 5'-triphosphate = cyclic pyranopterin phosphate + diphosphate</text>
        <dbReference type="Rhea" id="RHEA:49580"/>
        <dbReference type="ChEBI" id="CHEBI:33019"/>
        <dbReference type="ChEBI" id="CHEBI:59648"/>
        <dbReference type="ChEBI" id="CHEBI:131766"/>
        <dbReference type="EC" id="4.6.1.17"/>
    </reaction>
</comment>
<proteinExistence type="inferred from homology"/>
<keyword evidence="5 7" id="KW-0456">Lyase</keyword>
<accession>A0A967B711</accession>
<dbReference type="Gene3D" id="3.30.70.640">
    <property type="entry name" value="Molybdopterin cofactor biosynthesis C (MoaC) domain"/>
    <property type="match status" value="1"/>
</dbReference>
<dbReference type="CDD" id="cd01420">
    <property type="entry name" value="MoaC_PE"/>
    <property type="match status" value="1"/>
</dbReference>
<protein>
    <recommendedName>
        <fullName evidence="3 7">Cyclic pyranopterin monophosphate synthase</fullName>
        <ecNumber evidence="3 7">4.6.1.17</ecNumber>
    </recommendedName>
    <alternativeName>
        <fullName evidence="7">Molybdenum cofactor biosynthesis protein C</fullName>
    </alternativeName>
</protein>
<dbReference type="InterPro" id="IPR050105">
    <property type="entry name" value="MoCo_biosynth_MoaA/MoaC"/>
</dbReference>
<evidence type="ECO:0000256" key="5">
    <source>
        <dbReference type="ARBA" id="ARBA00023239"/>
    </source>
</evidence>
<evidence type="ECO:0000256" key="2">
    <source>
        <dbReference type="ARBA" id="ARBA00005046"/>
    </source>
</evidence>
<comment type="pathway">
    <text evidence="2 7">Cofactor biosynthesis; molybdopterin biosynthesis.</text>
</comment>
<dbReference type="NCBIfam" id="NF006870">
    <property type="entry name" value="PRK09364.1"/>
    <property type="match status" value="1"/>
</dbReference>
<comment type="caution">
    <text evidence="9">The sequence shown here is derived from an EMBL/GenBank/DDBJ whole genome shotgun (WGS) entry which is preliminary data.</text>
</comment>